<evidence type="ECO:0000256" key="1">
    <source>
        <dbReference type="ARBA" id="ARBA00004651"/>
    </source>
</evidence>
<dbReference type="PaxDb" id="243230-DR_1995"/>
<evidence type="ECO:0000259" key="10">
    <source>
        <dbReference type="Pfam" id="PF21082"/>
    </source>
</evidence>
<dbReference type="HOGENOM" id="CLU_037945_8_0_0"/>
<evidence type="ECO:0008006" key="14">
    <source>
        <dbReference type="Google" id="ProtNLM"/>
    </source>
</evidence>
<evidence type="ECO:0000256" key="2">
    <source>
        <dbReference type="ARBA" id="ARBA00008017"/>
    </source>
</evidence>
<dbReference type="GO" id="GO:0008381">
    <property type="term" value="F:mechanosensitive monoatomic ion channel activity"/>
    <property type="evidence" value="ECO:0007669"/>
    <property type="project" value="InterPro"/>
</dbReference>
<dbReference type="PANTHER" id="PTHR30460:SF0">
    <property type="entry name" value="MODERATE CONDUCTANCE MECHANOSENSITIVE CHANNEL YBIO"/>
    <property type="match status" value="1"/>
</dbReference>
<dbReference type="OrthoDB" id="9809206at2"/>
<evidence type="ECO:0000256" key="8">
    <source>
        <dbReference type="SAM" id="Phobius"/>
    </source>
</evidence>
<dbReference type="Pfam" id="PF21082">
    <property type="entry name" value="MS_channel_3rd"/>
    <property type="match status" value="1"/>
</dbReference>
<dbReference type="SUPFAM" id="SSF82689">
    <property type="entry name" value="Mechanosensitive channel protein MscS (YggB), C-terminal domain"/>
    <property type="match status" value="1"/>
</dbReference>
<dbReference type="KEGG" id="dra:DR_1995"/>
<proteinExistence type="inferred from homology"/>
<dbReference type="InterPro" id="IPR010920">
    <property type="entry name" value="LSM_dom_sf"/>
</dbReference>
<dbReference type="SUPFAM" id="SSF50182">
    <property type="entry name" value="Sm-like ribonucleoproteins"/>
    <property type="match status" value="1"/>
</dbReference>
<evidence type="ECO:0000313" key="12">
    <source>
        <dbReference type="EMBL" id="AAF11545.1"/>
    </source>
</evidence>
<evidence type="ECO:0000256" key="7">
    <source>
        <dbReference type="SAM" id="MobiDB-lite"/>
    </source>
</evidence>
<comment type="similarity">
    <text evidence="2">Belongs to the MscS (TC 1.A.23) family.</text>
</comment>
<dbReference type="eggNOG" id="COG0668">
    <property type="taxonomic scope" value="Bacteria"/>
</dbReference>
<feature type="domain" description="Mechanosensitive ion channel transmembrane helices 2/3" evidence="11">
    <location>
        <begin position="142"/>
        <end position="181"/>
    </location>
</feature>
<feature type="region of interest" description="Disordered" evidence="7">
    <location>
        <begin position="365"/>
        <end position="426"/>
    </location>
</feature>
<evidence type="ECO:0000256" key="3">
    <source>
        <dbReference type="ARBA" id="ARBA00022475"/>
    </source>
</evidence>
<dbReference type="InterPro" id="IPR049278">
    <property type="entry name" value="MS_channel_C"/>
</dbReference>
<dbReference type="Proteomes" id="UP000002524">
    <property type="component" value="Chromosome 1"/>
</dbReference>
<feature type="transmembrane region" description="Helical" evidence="8">
    <location>
        <begin position="50"/>
        <end position="72"/>
    </location>
</feature>
<feature type="compositionally biased region" description="Polar residues" evidence="7">
    <location>
        <begin position="401"/>
        <end position="410"/>
    </location>
</feature>
<dbReference type="GO" id="GO:0005886">
    <property type="term" value="C:plasma membrane"/>
    <property type="evidence" value="ECO:0007669"/>
    <property type="project" value="UniProtKB-SubCell"/>
</dbReference>
<dbReference type="SUPFAM" id="SSF82861">
    <property type="entry name" value="Mechanosensitive channel protein MscS (YggB), transmembrane region"/>
    <property type="match status" value="1"/>
</dbReference>
<evidence type="ECO:0000313" key="13">
    <source>
        <dbReference type="Proteomes" id="UP000002524"/>
    </source>
</evidence>
<keyword evidence="4 8" id="KW-0812">Transmembrane</keyword>
<keyword evidence="3" id="KW-1003">Cell membrane</keyword>
<protein>
    <recommendedName>
        <fullName evidence="14">Mechanosensitive ion channel family protein</fullName>
    </recommendedName>
</protein>
<evidence type="ECO:0000259" key="11">
    <source>
        <dbReference type="Pfam" id="PF21088"/>
    </source>
</evidence>
<keyword evidence="6 8" id="KW-0472">Membrane</keyword>
<evidence type="ECO:0000256" key="4">
    <source>
        <dbReference type="ARBA" id="ARBA00022692"/>
    </source>
</evidence>
<dbReference type="InterPro" id="IPR006685">
    <property type="entry name" value="MscS_channel_2nd"/>
</dbReference>
<keyword evidence="13" id="KW-1185">Reference proteome</keyword>
<dbReference type="RefSeq" id="WP_010888628.1">
    <property type="nucleotide sequence ID" value="NC_001263.1"/>
</dbReference>
<evidence type="ECO:0000256" key="5">
    <source>
        <dbReference type="ARBA" id="ARBA00022989"/>
    </source>
</evidence>
<keyword evidence="5 8" id="KW-1133">Transmembrane helix</keyword>
<dbReference type="AlphaFoldDB" id="Q9RSX4"/>
<comment type="subcellular location">
    <subcellularLocation>
        <location evidence="1">Cell membrane</location>
        <topology evidence="1">Multi-pass membrane protein</topology>
    </subcellularLocation>
</comment>
<feature type="domain" description="Mechanosensitive ion channel MscS" evidence="9">
    <location>
        <begin position="182"/>
        <end position="246"/>
    </location>
</feature>
<evidence type="ECO:0000259" key="9">
    <source>
        <dbReference type="Pfam" id="PF00924"/>
    </source>
</evidence>
<dbReference type="Gene3D" id="3.30.70.100">
    <property type="match status" value="1"/>
</dbReference>
<evidence type="ECO:0000256" key="6">
    <source>
        <dbReference type="ARBA" id="ARBA00023136"/>
    </source>
</evidence>
<dbReference type="GeneID" id="69518232"/>
<gene>
    <name evidence="12" type="ordered locus">DR_1995</name>
</gene>
<feature type="domain" description="Mechanosensitive ion channel MscS C-terminal" evidence="10">
    <location>
        <begin position="254"/>
        <end position="342"/>
    </location>
</feature>
<dbReference type="EMBL" id="AE000513">
    <property type="protein sequence ID" value="AAF11545.1"/>
    <property type="molecule type" value="Genomic_DNA"/>
</dbReference>
<sequence length="426" mass="45803">MLDVLMVQLAKPQVWVGLALTLVVAYALYRLGRTLLRSIEGYLHPRLTLVLKWLLLLTISVGWLASATHIAYLPDVPVLFDLGADIREGFRNSAGKVVVVLAMAMIAWNLISVISGRVVPDDDFNRRTVRVQTLKGVVESTLRVLIVVIAALAMLQTLGLNTTSLLAGVSVLGLAVSFGAQNLFKDLFTGFFILLEDQYGVGDVITINTGQLSGNVESVNLRVTTLRALDGTVHIVPNGQIQTVSVSSKDWSRVVATVDVTYNTNIDQALGVLDAVSRELYHDPAWKDHFLDAPEVQGVTDLAPDGITLRALFKVLPKSQFALGREFNRRIKIAMDEANIEIPSPQRSVSFGSAPLEVKLAREVKQTQGAGQAPAAPNPAASAPAASAPPMSAPAAGPNPQTLAGQNRTHSPIAPGFSRDAEEDER</sequence>
<organism evidence="12 13">
    <name type="scientific">Deinococcus radiodurans (strain ATCC 13939 / DSM 20539 / JCM 16871 / CCUG 27074 / LMG 4051 / NBRC 15346 / NCIMB 9279 / VKM B-1422 / R1)</name>
    <dbReference type="NCBI Taxonomy" id="243230"/>
    <lineage>
        <taxon>Bacteria</taxon>
        <taxon>Thermotogati</taxon>
        <taxon>Deinococcota</taxon>
        <taxon>Deinococci</taxon>
        <taxon>Deinococcales</taxon>
        <taxon>Deinococcaceae</taxon>
        <taxon>Deinococcus</taxon>
    </lineage>
</organism>
<feature type="transmembrane region" description="Helical" evidence="8">
    <location>
        <begin position="97"/>
        <end position="119"/>
    </location>
</feature>
<dbReference type="STRING" id="243230.DR_1995"/>
<feature type="transmembrane region" description="Helical" evidence="8">
    <location>
        <begin position="140"/>
        <end position="159"/>
    </location>
</feature>
<dbReference type="InParanoid" id="Q9RSX4"/>
<feature type="transmembrane region" description="Helical" evidence="8">
    <location>
        <begin position="12"/>
        <end position="29"/>
    </location>
</feature>
<dbReference type="Gene3D" id="1.10.287.1260">
    <property type="match status" value="1"/>
</dbReference>
<dbReference type="EnsemblBacteria" id="AAF11545">
    <property type="protein sequence ID" value="AAF11545"/>
    <property type="gene ID" value="DR_1995"/>
</dbReference>
<dbReference type="PIR" id="H75328">
    <property type="entry name" value="H75328"/>
</dbReference>
<reference evidence="12 13" key="1">
    <citation type="journal article" date="1999" name="Science">
        <title>Genome sequence of the radioresistant bacterium Deinococcus radiodurans R1.</title>
        <authorList>
            <person name="White O."/>
            <person name="Eisen J.A."/>
            <person name="Heidelberg J.F."/>
            <person name="Hickey E.K."/>
            <person name="Peterson J.D."/>
            <person name="Dodson R.J."/>
            <person name="Haft D.H."/>
            <person name="Gwinn M.L."/>
            <person name="Nelson W.C."/>
            <person name="Richardson D.L."/>
            <person name="Moffat K.S."/>
            <person name="Qin H."/>
            <person name="Jiang L."/>
            <person name="Pamphile W."/>
            <person name="Crosby M."/>
            <person name="Shen M."/>
            <person name="Vamathevan J.J."/>
            <person name="Lam P."/>
            <person name="McDonald L."/>
            <person name="Utterback T."/>
            <person name="Zalewski C."/>
            <person name="Makarova K.S."/>
            <person name="Aravind L."/>
            <person name="Daly M.J."/>
            <person name="Minton K.W."/>
            <person name="Fleischmann R.D."/>
            <person name="Ketchum K.A."/>
            <person name="Nelson K.E."/>
            <person name="Salzberg S."/>
            <person name="Smith H.O."/>
            <person name="Venter J.C."/>
            <person name="Fraser C.M."/>
        </authorList>
    </citation>
    <scope>NUCLEOTIDE SEQUENCE [LARGE SCALE GENOMIC DNA]</scope>
    <source>
        <strain evidence="13">ATCC 13939 / DSM 20539 / JCM 16871 / LMG 4051 / NBRC 15346 / NCIMB 9279 / R1 / VKM B-1422</strain>
    </source>
</reference>
<dbReference type="FunFam" id="2.30.30.60:FF:000001">
    <property type="entry name" value="MscS Mechanosensitive ion channel"/>
    <property type="match status" value="1"/>
</dbReference>
<dbReference type="InterPro" id="IPR011014">
    <property type="entry name" value="MscS_channel_TM-2"/>
</dbReference>
<dbReference type="PANTHER" id="PTHR30460">
    <property type="entry name" value="MODERATE CONDUCTANCE MECHANOSENSITIVE CHANNEL YBIO"/>
    <property type="match status" value="1"/>
</dbReference>
<dbReference type="PATRIC" id="fig|243230.17.peg.2218"/>
<dbReference type="Pfam" id="PF21088">
    <property type="entry name" value="MS_channel_1st"/>
    <property type="match status" value="1"/>
</dbReference>
<dbReference type="Gene3D" id="2.30.30.60">
    <property type="match status" value="1"/>
</dbReference>
<dbReference type="FunCoup" id="Q9RSX4">
    <property type="interactions" value="25"/>
</dbReference>
<accession>Q9RSX4</accession>
<dbReference type="Pfam" id="PF00924">
    <property type="entry name" value="MS_channel_2nd"/>
    <property type="match status" value="1"/>
</dbReference>
<dbReference type="InterPro" id="IPR023408">
    <property type="entry name" value="MscS_beta-dom_sf"/>
</dbReference>
<dbReference type="InterPro" id="IPR011066">
    <property type="entry name" value="MscS_channel_C_sf"/>
</dbReference>
<dbReference type="InterPro" id="IPR049142">
    <property type="entry name" value="MS_channel_1st"/>
</dbReference>
<dbReference type="InterPro" id="IPR045276">
    <property type="entry name" value="YbiO_bact"/>
</dbReference>
<feature type="compositionally biased region" description="Low complexity" evidence="7">
    <location>
        <begin position="368"/>
        <end position="400"/>
    </location>
</feature>
<name>Q9RSX4_DEIRA</name>